<dbReference type="Gene3D" id="3.40.50.1460">
    <property type="match status" value="1"/>
</dbReference>
<name>A0AAN8WV57_HALRR</name>
<dbReference type="EMBL" id="JAXCGZ010015182">
    <property type="protein sequence ID" value="KAK7070961.1"/>
    <property type="molecule type" value="Genomic_DNA"/>
</dbReference>
<evidence type="ECO:0000256" key="1">
    <source>
        <dbReference type="ARBA" id="ARBA00000810"/>
    </source>
</evidence>
<dbReference type="AlphaFoldDB" id="A0AAN8WV57"/>
<dbReference type="PANTHER" id="PTHR12000">
    <property type="entry name" value="HEMOGLOBINASE FAMILY MEMBER"/>
    <property type="match status" value="1"/>
</dbReference>
<dbReference type="EC" id="3.4.22.34" evidence="3"/>
<dbReference type="GO" id="GO:0004197">
    <property type="term" value="F:cysteine-type endopeptidase activity"/>
    <property type="evidence" value="ECO:0007669"/>
    <property type="project" value="UniProtKB-EC"/>
</dbReference>
<dbReference type="FunFam" id="3.40.50.1460:FF:000006">
    <property type="entry name" value="Legumain"/>
    <property type="match status" value="1"/>
</dbReference>
<organism evidence="8 9">
    <name type="scientific">Halocaridina rubra</name>
    <name type="common">Hawaiian red shrimp</name>
    <dbReference type="NCBI Taxonomy" id="373956"/>
    <lineage>
        <taxon>Eukaryota</taxon>
        <taxon>Metazoa</taxon>
        <taxon>Ecdysozoa</taxon>
        <taxon>Arthropoda</taxon>
        <taxon>Crustacea</taxon>
        <taxon>Multicrustacea</taxon>
        <taxon>Malacostraca</taxon>
        <taxon>Eumalacostraca</taxon>
        <taxon>Eucarida</taxon>
        <taxon>Decapoda</taxon>
        <taxon>Pleocyemata</taxon>
        <taxon>Caridea</taxon>
        <taxon>Atyoidea</taxon>
        <taxon>Atyidae</taxon>
        <taxon>Halocaridina</taxon>
    </lineage>
</organism>
<gene>
    <name evidence="8" type="ORF">SK128_008480</name>
</gene>
<accession>A0AAN8WV57</accession>
<dbReference type="GO" id="GO:0006624">
    <property type="term" value="P:vacuolar protein processing"/>
    <property type="evidence" value="ECO:0007669"/>
    <property type="project" value="TreeGrafter"/>
</dbReference>
<sequence length="538" mass="61792">MQERSRWMYWRKGVEKQTLNASKCHFWLIKPTAMKRMLLIWVALLMTSCGNAMASVPKRDQRQVPNQENNATEGELWAVLVAGSSGWFNYRHQADICHAYQILRKHGVPDDHIIVMMYDDIAYNEENPDPGVIINRPDGPNVYEGILKDYIGEDVTPQNFLNVLKGNSSAMAGIGSGKVVKSSKNDRIFINLVDHGAPGIFAFPGSYLHARTLVNTVLKLHQQRKFEQMVIYVEACESGSMFSNLLPDDVQIYALSASNPHEPSYACYMDENLQTYLGDVFSVKWMEDTDRENIHHETLRHQFKLVRREVTTSTVMEWGEFDVNKQKLDEFMGEKNHSYLNSVLHPSDDPENHQELSKVLKFDAEIEKKTDDFMGKKDHRYRNSIRYPNDNLENHQVLPEVLESDAEIKKKMRDDDCLVRYGYMIAFCVLEFILLSGSFSQASCLWVKYSVVFPYKLCYLSLSNFGGSNELIQLHFLHILEQEQEELIYISSITPLTRDNVTLTSHPTSRGTAVLQIIISNRIATELMCTCAHTHTQL</sequence>
<comment type="similarity">
    <text evidence="2">Belongs to the peptidase C13 family.</text>
</comment>
<dbReference type="GO" id="GO:0005773">
    <property type="term" value="C:vacuole"/>
    <property type="evidence" value="ECO:0007669"/>
    <property type="project" value="GOC"/>
</dbReference>
<dbReference type="Proteomes" id="UP001381693">
    <property type="component" value="Unassembled WGS sequence"/>
</dbReference>
<evidence type="ECO:0000256" key="3">
    <source>
        <dbReference type="ARBA" id="ARBA00012628"/>
    </source>
</evidence>
<evidence type="ECO:0000256" key="2">
    <source>
        <dbReference type="ARBA" id="ARBA00009941"/>
    </source>
</evidence>
<evidence type="ECO:0000313" key="8">
    <source>
        <dbReference type="EMBL" id="KAK7070961.1"/>
    </source>
</evidence>
<keyword evidence="4" id="KW-0645">Protease</keyword>
<evidence type="ECO:0000256" key="7">
    <source>
        <dbReference type="ARBA" id="ARBA00022807"/>
    </source>
</evidence>
<evidence type="ECO:0000256" key="5">
    <source>
        <dbReference type="ARBA" id="ARBA00022729"/>
    </source>
</evidence>
<dbReference type="PANTHER" id="PTHR12000:SF42">
    <property type="entry name" value="LEGUMAIN"/>
    <property type="match status" value="1"/>
</dbReference>
<protein>
    <recommendedName>
        <fullName evidence="3">legumain</fullName>
        <ecNumber evidence="3">3.4.22.34</ecNumber>
    </recommendedName>
</protein>
<evidence type="ECO:0000313" key="9">
    <source>
        <dbReference type="Proteomes" id="UP001381693"/>
    </source>
</evidence>
<evidence type="ECO:0000256" key="6">
    <source>
        <dbReference type="ARBA" id="ARBA00022801"/>
    </source>
</evidence>
<comment type="catalytic activity">
    <reaction evidence="1">
        <text>Hydrolysis of proteins and small molecule substrates at -Asn-|-Xaa- bonds.</text>
        <dbReference type="EC" id="3.4.22.34"/>
    </reaction>
</comment>
<evidence type="ECO:0000256" key="4">
    <source>
        <dbReference type="ARBA" id="ARBA00022670"/>
    </source>
</evidence>
<keyword evidence="5" id="KW-0732">Signal</keyword>
<reference evidence="8 9" key="1">
    <citation type="submission" date="2023-11" db="EMBL/GenBank/DDBJ databases">
        <title>Halocaridina rubra genome assembly.</title>
        <authorList>
            <person name="Smith C."/>
        </authorList>
    </citation>
    <scope>NUCLEOTIDE SEQUENCE [LARGE SCALE GENOMIC DNA]</scope>
    <source>
        <strain evidence="8">EP-1</strain>
        <tissue evidence="8">Whole</tissue>
    </source>
</reference>
<dbReference type="InterPro" id="IPR001096">
    <property type="entry name" value="Peptidase_C13"/>
</dbReference>
<keyword evidence="9" id="KW-1185">Reference proteome</keyword>
<keyword evidence="6" id="KW-0378">Hydrolase</keyword>
<proteinExistence type="inferred from homology"/>
<dbReference type="Pfam" id="PF01650">
    <property type="entry name" value="Peptidase_C13"/>
    <property type="match status" value="1"/>
</dbReference>
<comment type="caution">
    <text evidence="8">The sequence shown here is derived from an EMBL/GenBank/DDBJ whole genome shotgun (WGS) entry which is preliminary data.</text>
</comment>
<keyword evidence="7" id="KW-0788">Thiol protease</keyword>
<dbReference type="GO" id="GO:0051603">
    <property type="term" value="P:proteolysis involved in protein catabolic process"/>
    <property type="evidence" value="ECO:0007669"/>
    <property type="project" value="TreeGrafter"/>
</dbReference>
<dbReference type="PRINTS" id="PR00776">
    <property type="entry name" value="HEMOGLOBNASE"/>
</dbReference>